<accession>A2FYS7</accession>
<sequence>MRHNQQLSLKTVLIFADQAICLIQYMHERHFIHRDIKPENFLIGTGKKSNLIYLIDFGLSKKYRDPKTKEHIPYRGDKELVGTSRYVSINTHLGIEQSRRDDLESLGYVLVYLLKGQLPWQGIQSENLKQKYEKIGEKKMTTSFDMLCQDLPEEFIKYFEIVRALDFAQEPPYSQLRQIFRECFLKHDFVYDYKYDWSNGNDKETCKNYDPVPMHAPIFKDHEAGLEILPKNERNHPNFRYATPNIENNRIQQITEQLTTVKARTAITNKRVWVDPGKRQTFPRGPPPIPAKMLPPPKKKGRLSRTTQLAQKTFSLLVSPTSSLRQQSQSQNKFDVASTTPSLASDNIPIHPNTAPEPVKTMSLDAPYKPEEIPEDDEN</sequence>
<dbReference type="CDD" id="cd14016">
    <property type="entry name" value="STKc_CK1"/>
    <property type="match status" value="1"/>
</dbReference>
<dbReference type="GO" id="GO:0006897">
    <property type="term" value="P:endocytosis"/>
    <property type="evidence" value="ECO:0000318"/>
    <property type="project" value="GO_Central"/>
</dbReference>
<name>A2FYS7_TRIV3</name>
<dbReference type="STRING" id="5722.A2FYS7"/>
<gene>
    <name evidence="4" type="ORF">TVAG_455960</name>
</gene>
<dbReference type="GO" id="GO:0005524">
    <property type="term" value="F:ATP binding"/>
    <property type="evidence" value="ECO:0007669"/>
    <property type="project" value="InterPro"/>
</dbReference>
<dbReference type="GO" id="GO:0005634">
    <property type="term" value="C:nucleus"/>
    <property type="evidence" value="ECO:0000318"/>
    <property type="project" value="GO_Central"/>
</dbReference>
<feature type="region of interest" description="Disordered" evidence="2">
    <location>
        <begin position="276"/>
        <end position="302"/>
    </location>
</feature>
<dbReference type="OrthoDB" id="5800476at2759"/>
<feature type="compositionally biased region" description="Pro residues" evidence="2">
    <location>
        <begin position="284"/>
        <end position="296"/>
    </location>
</feature>
<dbReference type="Proteomes" id="UP000001542">
    <property type="component" value="Unassembled WGS sequence"/>
</dbReference>
<dbReference type="EMBL" id="DS114151">
    <property type="protein sequence ID" value="EAX89950.1"/>
    <property type="molecule type" value="Genomic_DNA"/>
</dbReference>
<dbReference type="GO" id="GO:0005737">
    <property type="term" value="C:cytoplasm"/>
    <property type="evidence" value="ECO:0000318"/>
    <property type="project" value="GO_Central"/>
</dbReference>
<feature type="compositionally biased region" description="Polar residues" evidence="2">
    <location>
        <begin position="319"/>
        <end position="345"/>
    </location>
</feature>
<protein>
    <recommendedName>
        <fullName evidence="1">non-specific serine/threonine protein kinase</fullName>
        <ecNumber evidence="1">2.7.11.1</ecNumber>
    </recommendedName>
</protein>
<dbReference type="InterPro" id="IPR050235">
    <property type="entry name" value="CK1_Ser-Thr_kinase"/>
</dbReference>
<keyword evidence="4" id="KW-0808">Transferase</keyword>
<dbReference type="GO" id="GO:0004674">
    <property type="term" value="F:protein serine/threonine kinase activity"/>
    <property type="evidence" value="ECO:0000318"/>
    <property type="project" value="GO_Central"/>
</dbReference>
<keyword evidence="5" id="KW-1185">Reference proteome</keyword>
<dbReference type="SUPFAM" id="SSF56112">
    <property type="entry name" value="Protein kinase-like (PK-like)"/>
    <property type="match status" value="1"/>
</dbReference>
<dbReference type="GO" id="GO:0007165">
    <property type="term" value="P:signal transduction"/>
    <property type="evidence" value="ECO:0000318"/>
    <property type="project" value="GO_Central"/>
</dbReference>
<evidence type="ECO:0000313" key="4">
    <source>
        <dbReference type="EMBL" id="EAX89950.1"/>
    </source>
</evidence>
<dbReference type="SMR" id="A2FYS7"/>
<dbReference type="InParanoid" id="A2FYS7"/>
<evidence type="ECO:0000256" key="2">
    <source>
        <dbReference type="SAM" id="MobiDB-lite"/>
    </source>
</evidence>
<evidence type="ECO:0000256" key="1">
    <source>
        <dbReference type="ARBA" id="ARBA00012513"/>
    </source>
</evidence>
<dbReference type="KEGG" id="tva:4747627"/>
<dbReference type="InterPro" id="IPR008271">
    <property type="entry name" value="Ser/Thr_kinase_AS"/>
</dbReference>
<dbReference type="Gene3D" id="1.10.510.10">
    <property type="entry name" value="Transferase(Phosphotransferase) domain 1"/>
    <property type="match status" value="1"/>
</dbReference>
<dbReference type="EC" id="2.7.11.1" evidence="1"/>
<dbReference type="RefSeq" id="XP_001302880.1">
    <property type="nucleotide sequence ID" value="XM_001302879.1"/>
</dbReference>
<dbReference type="Pfam" id="PF00069">
    <property type="entry name" value="Pkinase"/>
    <property type="match status" value="1"/>
</dbReference>
<reference evidence="4" key="2">
    <citation type="journal article" date="2007" name="Science">
        <title>Draft genome sequence of the sexually transmitted pathogen Trichomonas vaginalis.</title>
        <authorList>
            <person name="Carlton J.M."/>
            <person name="Hirt R.P."/>
            <person name="Silva J.C."/>
            <person name="Delcher A.L."/>
            <person name="Schatz M."/>
            <person name="Zhao Q."/>
            <person name="Wortman J.R."/>
            <person name="Bidwell S.L."/>
            <person name="Alsmark U.C.M."/>
            <person name="Besteiro S."/>
            <person name="Sicheritz-Ponten T."/>
            <person name="Noel C.J."/>
            <person name="Dacks J.B."/>
            <person name="Foster P.G."/>
            <person name="Simillion C."/>
            <person name="Van de Peer Y."/>
            <person name="Miranda-Saavedra D."/>
            <person name="Barton G.J."/>
            <person name="Westrop G.D."/>
            <person name="Mueller S."/>
            <person name="Dessi D."/>
            <person name="Fiori P.L."/>
            <person name="Ren Q."/>
            <person name="Paulsen I."/>
            <person name="Zhang H."/>
            <person name="Bastida-Corcuera F.D."/>
            <person name="Simoes-Barbosa A."/>
            <person name="Brown M.T."/>
            <person name="Hayes R.D."/>
            <person name="Mukherjee M."/>
            <person name="Okumura C.Y."/>
            <person name="Schneider R."/>
            <person name="Smith A.J."/>
            <person name="Vanacova S."/>
            <person name="Villalvazo M."/>
            <person name="Haas B.J."/>
            <person name="Pertea M."/>
            <person name="Feldblyum T.V."/>
            <person name="Utterback T.R."/>
            <person name="Shu C.L."/>
            <person name="Osoegawa K."/>
            <person name="de Jong P.J."/>
            <person name="Hrdy I."/>
            <person name="Horvathova L."/>
            <person name="Zubacova Z."/>
            <person name="Dolezal P."/>
            <person name="Malik S.B."/>
            <person name="Logsdon J.M. Jr."/>
            <person name="Henze K."/>
            <person name="Gupta A."/>
            <person name="Wang C.C."/>
            <person name="Dunne R.L."/>
            <person name="Upcroft J.A."/>
            <person name="Upcroft P."/>
            <person name="White O."/>
            <person name="Salzberg S.L."/>
            <person name="Tang P."/>
            <person name="Chiu C.-H."/>
            <person name="Lee Y.-S."/>
            <person name="Embley T.M."/>
            <person name="Coombs G.H."/>
            <person name="Mottram J.C."/>
            <person name="Tachezy J."/>
            <person name="Fraser-Liggett C.M."/>
            <person name="Johnson P.J."/>
        </authorList>
    </citation>
    <scope>NUCLEOTIDE SEQUENCE [LARGE SCALE GENOMIC DNA]</scope>
    <source>
        <strain evidence="4">G3</strain>
    </source>
</reference>
<proteinExistence type="predicted"/>
<feature type="region of interest" description="Disordered" evidence="2">
    <location>
        <begin position="319"/>
        <end position="379"/>
    </location>
</feature>
<dbReference type="PROSITE" id="PS00108">
    <property type="entry name" value="PROTEIN_KINASE_ST"/>
    <property type="match status" value="1"/>
</dbReference>
<dbReference type="VEuPathDB" id="TrichDB:TVAGG3_0308020"/>
<dbReference type="InterPro" id="IPR011009">
    <property type="entry name" value="Kinase-like_dom_sf"/>
</dbReference>
<keyword evidence="4" id="KW-0418">Kinase</keyword>
<evidence type="ECO:0000313" key="5">
    <source>
        <dbReference type="Proteomes" id="UP000001542"/>
    </source>
</evidence>
<dbReference type="FunFam" id="1.10.510.10:FF:002885">
    <property type="entry name" value="Protein kinase, putative"/>
    <property type="match status" value="1"/>
</dbReference>
<dbReference type="PANTHER" id="PTHR11909">
    <property type="entry name" value="CASEIN KINASE-RELATED"/>
    <property type="match status" value="1"/>
</dbReference>
<dbReference type="VEuPathDB" id="TrichDB:TVAG_455960"/>
<organism evidence="4 5">
    <name type="scientific">Trichomonas vaginalis (strain ATCC PRA-98 / G3)</name>
    <dbReference type="NCBI Taxonomy" id="412133"/>
    <lineage>
        <taxon>Eukaryota</taxon>
        <taxon>Metamonada</taxon>
        <taxon>Parabasalia</taxon>
        <taxon>Trichomonadida</taxon>
        <taxon>Trichomonadidae</taxon>
        <taxon>Trichomonas</taxon>
    </lineage>
</organism>
<dbReference type="SMART" id="SM00220">
    <property type="entry name" value="S_TKc"/>
    <property type="match status" value="1"/>
</dbReference>
<dbReference type="eggNOG" id="KOG1164">
    <property type="taxonomic scope" value="Eukaryota"/>
</dbReference>
<feature type="domain" description="Protein kinase" evidence="3">
    <location>
        <begin position="1"/>
        <end position="190"/>
    </location>
</feature>
<dbReference type="AlphaFoldDB" id="A2FYS7"/>
<evidence type="ECO:0000259" key="3">
    <source>
        <dbReference type="PROSITE" id="PS50011"/>
    </source>
</evidence>
<dbReference type="InterPro" id="IPR000719">
    <property type="entry name" value="Prot_kinase_dom"/>
</dbReference>
<dbReference type="PROSITE" id="PS50011">
    <property type="entry name" value="PROTEIN_KINASE_DOM"/>
    <property type="match status" value="1"/>
</dbReference>
<reference evidence="4" key="1">
    <citation type="submission" date="2006-10" db="EMBL/GenBank/DDBJ databases">
        <authorList>
            <person name="Amadeo P."/>
            <person name="Zhao Q."/>
            <person name="Wortman J."/>
            <person name="Fraser-Liggett C."/>
            <person name="Carlton J."/>
        </authorList>
    </citation>
    <scope>NUCLEOTIDE SEQUENCE</scope>
    <source>
        <strain evidence="4">G3</strain>
    </source>
</reference>